<evidence type="ECO:0000256" key="5">
    <source>
        <dbReference type="ARBA" id="ARBA00022692"/>
    </source>
</evidence>
<evidence type="ECO:0000313" key="9">
    <source>
        <dbReference type="EMBL" id="CAJ1071384.1"/>
    </source>
</evidence>
<dbReference type="PANTHER" id="PTHR33966">
    <property type="entry name" value="PROTEIN ODR-4 HOMOLOG"/>
    <property type="match status" value="1"/>
</dbReference>
<dbReference type="GO" id="GO:0008104">
    <property type="term" value="P:intracellular protein localization"/>
    <property type="evidence" value="ECO:0007669"/>
    <property type="project" value="TreeGrafter"/>
</dbReference>
<name>A0AAV1GEG4_XYRNO</name>
<comment type="subcellular location">
    <subcellularLocation>
        <location evidence="2">Membrane</location>
    </subcellularLocation>
</comment>
<organism evidence="9 10">
    <name type="scientific">Xyrichtys novacula</name>
    <name type="common">Pearly razorfish</name>
    <name type="synonym">Hemipteronotus novacula</name>
    <dbReference type="NCBI Taxonomy" id="13765"/>
    <lineage>
        <taxon>Eukaryota</taxon>
        <taxon>Metazoa</taxon>
        <taxon>Chordata</taxon>
        <taxon>Craniata</taxon>
        <taxon>Vertebrata</taxon>
        <taxon>Euteleostomi</taxon>
        <taxon>Actinopterygii</taxon>
        <taxon>Neopterygii</taxon>
        <taxon>Teleostei</taxon>
        <taxon>Neoteleostei</taxon>
        <taxon>Acanthomorphata</taxon>
        <taxon>Eupercaria</taxon>
        <taxon>Labriformes</taxon>
        <taxon>Labridae</taxon>
        <taxon>Xyrichtys</taxon>
    </lineage>
</organism>
<reference evidence="9" key="1">
    <citation type="submission" date="2023-08" db="EMBL/GenBank/DDBJ databases">
        <authorList>
            <person name="Alioto T."/>
            <person name="Alioto T."/>
            <person name="Gomez Garrido J."/>
        </authorList>
    </citation>
    <scope>NUCLEOTIDE SEQUENCE</scope>
</reference>
<dbReference type="EMBL" id="OY660877">
    <property type="protein sequence ID" value="CAJ1071384.1"/>
    <property type="molecule type" value="Genomic_DNA"/>
</dbReference>
<keyword evidence="10" id="KW-1185">Reference proteome</keyword>
<sequence>MGRGYIVEDAVEGYLSELCGQNACPVSGLLIGQSSVQRNFVVMAIRTPEKEESTAAHRNSLDKEWVTEHARQVSRMLPGGLSVLGFFIIDENDAKDAVTTLQYLVFAVENLISSEHLCDLADEDITDRVTLHINPKTRKVICRTVDIRDQKSMAKPADWRYQSGVCSSWSKVSCSLNVSMLVPMPNSQTSTLSMTKQLKEQLMLWANQIGKGAFLIDGQKLPEDAELTTGQKRSVTQAFTAQLLVTPDKRTTDVVQQCEGSISVRGAIHGTAFLHSNKPKARLAEKLLKKDVVSTVFTRIQMLLEELQISEEEGSDSSRDRNKTDLFYLPCRVYCPLKLAGPVCVCDYQFSDEGLSEVTDRLKEMLDIDVAVEDLDHTHETLAKVKERDVIAEPAVGTTEVQKPNRNNFLGVAMATAIALLATAASMLYLSEV</sequence>
<dbReference type="GO" id="GO:0012505">
    <property type="term" value="C:endomembrane system"/>
    <property type="evidence" value="ECO:0007669"/>
    <property type="project" value="TreeGrafter"/>
</dbReference>
<protein>
    <recommendedName>
        <fullName evidence="4">Protein odr-4 homolog</fullName>
    </recommendedName>
</protein>
<dbReference type="Pfam" id="PF14778">
    <property type="entry name" value="ODR4-like"/>
    <property type="match status" value="1"/>
</dbReference>
<evidence type="ECO:0000256" key="3">
    <source>
        <dbReference type="ARBA" id="ARBA00010131"/>
    </source>
</evidence>
<keyword evidence="6 8" id="KW-1133">Transmembrane helix</keyword>
<comment type="function">
    <text evidence="1">May play a role in the trafficking of a subset of G-protein coupled receptors.</text>
</comment>
<evidence type="ECO:0000256" key="2">
    <source>
        <dbReference type="ARBA" id="ARBA00004370"/>
    </source>
</evidence>
<dbReference type="PANTHER" id="PTHR33966:SF1">
    <property type="entry name" value="PROTEIN ODR-4 HOMOLOG"/>
    <property type="match status" value="1"/>
</dbReference>
<evidence type="ECO:0000313" key="10">
    <source>
        <dbReference type="Proteomes" id="UP001178508"/>
    </source>
</evidence>
<evidence type="ECO:0000256" key="1">
    <source>
        <dbReference type="ARBA" id="ARBA00003891"/>
    </source>
</evidence>
<evidence type="ECO:0000256" key="8">
    <source>
        <dbReference type="SAM" id="Phobius"/>
    </source>
</evidence>
<gene>
    <name evidence="9" type="ORF">XNOV1_A013184</name>
</gene>
<evidence type="ECO:0000256" key="7">
    <source>
        <dbReference type="ARBA" id="ARBA00023136"/>
    </source>
</evidence>
<dbReference type="AlphaFoldDB" id="A0AAV1GEG4"/>
<keyword evidence="5 8" id="KW-0812">Transmembrane</keyword>
<comment type="similarity">
    <text evidence="3">Belongs to the ODR-4 family.</text>
</comment>
<keyword evidence="7 8" id="KW-0472">Membrane</keyword>
<evidence type="ECO:0000256" key="4">
    <source>
        <dbReference type="ARBA" id="ARBA00020550"/>
    </source>
</evidence>
<dbReference type="InterPro" id="IPR029454">
    <property type="entry name" value="ODR-4-like"/>
</dbReference>
<dbReference type="Proteomes" id="UP001178508">
    <property type="component" value="Chromosome 14"/>
</dbReference>
<accession>A0AAV1GEG4</accession>
<feature type="transmembrane region" description="Helical" evidence="8">
    <location>
        <begin position="409"/>
        <end position="430"/>
    </location>
</feature>
<evidence type="ECO:0000256" key="6">
    <source>
        <dbReference type="ARBA" id="ARBA00022989"/>
    </source>
</evidence>
<proteinExistence type="inferred from homology"/>
<dbReference type="GO" id="GO:0016020">
    <property type="term" value="C:membrane"/>
    <property type="evidence" value="ECO:0007669"/>
    <property type="project" value="UniProtKB-SubCell"/>
</dbReference>